<evidence type="ECO:0000313" key="7">
    <source>
        <dbReference type="Proteomes" id="UP001497416"/>
    </source>
</evidence>
<dbReference type="Pfam" id="PF00207">
    <property type="entry name" value="A2M"/>
    <property type="match status" value="1"/>
</dbReference>
<dbReference type="InterPro" id="IPR041246">
    <property type="entry name" value="Bact_MG10"/>
</dbReference>
<keyword evidence="7" id="KW-1185">Reference proteome</keyword>
<name>A0ABM9NQQ2_9FLAO</name>
<dbReference type="InterPro" id="IPR011625">
    <property type="entry name" value="A2M_N_BRD"/>
</dbReference>
<evidence type="ECO:0000256" key="2">
    <source>
        <dbReference type="SAM" id="MobiDB-lite"/>
    </source>
</evidence>
<dbReference type="InterPro" id="IPR002890">
    <property type="entry name" value="MG2"/>
</dbReference>
<dbReference type="EMBL" id="CAXIXY010000003">
    <property type="protein sequence ID" value="CAL2075289.1"/>
    <property type="molecule type" value="Genomic_DNA"/>
</dbReference>
<keyword evidence="3" id="KW-0732">Signal</keyword>
<dbReference type="Proteomes" id="UP001497416">
    <property type="component" value="Unassembled WGS sequence"/>
</dbReference>
<dbReference type="InterPro" id="IPR051802">
    <property type="entry name" value="YfhM-like"/>
</dbReference>
<dbReference type="Pfam" id="PF17973">
    <property type="entry name" value="bMG10"/>
    <property type="match status" value="1"/>
</dbReference>
<dbReference type="SMART" id="SM01360">
    <property type="entry name" value="A2M"/>
    <property type="match status" value="1"/>
</dbReference>
<dbReference type="SMART" id="SM01359">
    <property type="entry name" value="A2M_N_2"/>
    <property type="match status" value="1"/>
</dbReference>
<proteinExistence type="inferred from homology"/>
<feature type="region of interest" description="Disordered" evidence="2">
    <location>
        <begin position="1202"/>
        <end position="1245"/>
    </location>
</feature>
<protein>
    <submittedName>
        <fullName evidence="6">Alpha-2-macroglobulin</fullName>
    </submittedName>
</protein>
<dbReference type="PANTHER" id="PTHR40094:SF1">
    <property type="entry name" value="UBIQUITIN DOMAIN-CONTAINING PROTEIN"/>
    <property type="match status" value="1"/>
</dbReference>
<accession>A0ABM9NQQ2</accession>
<dbReference type="Gene3D" id="2.60.40.1930">
    <property type="match status" value="1"/>
</dbReference>
<feature type="domain" description="Alpha-2-macroglobulin" evidence="5">
    <location>
        <begin position="1257"/>
        <end position="1347"/>
    </location>
</feature>
<feature type="signal peptide" evidence="3">
    <location>
        <begin position="1"/>
        <end position="20"/>
    </location>
</feature>
<evidence type="ECO:0000259" key="5">
    <source>
        <dbReference type="SMART" id="SM01360"/>
    </source>
</evidence>
<comment type="similarity">
    <text evidence="1">Belongs to the protease inhibitor I39 (alpha-2-macroglobulin) family. Bacterial alpha-2-macroglobulin subfamily.</text>
</comment>
<evidence type="ECO:0000256" key="1">
    <source>
        <dbReference type="ARBA" id="ARBA00010556"/>
    </source>
</evidence>
<organism evidence="6 7">
    <name type="scientific">Tenacibaculum platacis</name>
    <dbReference type="NCBI Taxonomy" id="3137852"/>
    <lineage>
        <taxon>Bacteria</taxon>
        <taxon>Pseudomonadati</taxon>
        <taxon>Bacteroidota</taxon>
        <taxon>Flavobacteriia</taxon>
        <taxon>Flavobacteriales</taxon>
        <taxon>Flavobacteriaceae</taxon>
        <taxon>Tenacibaculum</taxon>
    </lineage>
</organism>
<dbReference type="PANTHER" id="PTHR40094">
    <property type="entry name" value="ALPHA-2-MACROGLOBULIN HOMOLOG"/>
    <property type="match status" value="1"/>
</dbReference>
<evidence type="ECO:0000256" key="3">
    <source>
        <dbReference type="SAM" id="SignalP"/>
    </source>
</evidence>
<dbReference type="SUPFAM" id="SSF48239">
    <property type="entry name" value="Terpenoid cyclases/Protein prenyltransferases"/>
    <property type="match status" value="1"/>
</dbReference>
<comment type="caution">
    <text evidence="6">The sequence shown here is derived from an EMBL/GenBank/DDBJ whole genome shotgun (WGS) entry which is preliminary data.</text>
</comment>
<dbReference type="Gene3D" id="1.50.10.20">
    <property type="match status" value="1"/>
</dbReference>
<feature type="chain" id="PRO_5045469313" evidence="3">
    <location>
        <begin position="21"/>
        <end position="2036"/>
    </location>
</feature>
<dbReference type="Pfam" id="PF07703">
    <property type="entry name" value="A2M_BRD"/>
    <property type="match status" value="1"/>
</dbReference>
<evidence type="ECO:0000259" key="4">
    <source>
        <dbReference type="SMART" id="SM01359"/>
    </source>
</evidence>
<sequence>MKKKSILFTMLILFSMISQAQNRYSAQWKKVLEFEKEALPKSALKVVEEIYKKAKKEKNAPQIIKSLVYKSKYALNLEEDAQLKIINQFKEHIEKSTFPTKNVLQNMLANLYWQYFDENRWQFYNRTNTGKKVDKNDFRTWDLTTIFNEIHSYYQSSLKEKTQLQNINIRKFKDILVVEKNSETYRPSLYDLLAQNALVFYKTNETNITKPSYQFKLDNADFICDVNLFAKLKLETKDSLSLQFNALRIYQELTKFHLQKNNLEALTDVDLQRLAFVNDNATFFDKESVYLETLKSSESTYKNKEVGALYSFEIAKVFNIQTQKYVQNKNEKYRFKNKEALEICEQIQKNFPNSLAAKKAKVLITKIKQKSLSLQQEKHIPVNRYSRVLVTYNNIEKVYISIYKISHDKYYEIERIYDSKQKIKAINQLKKVTSFSTKLPNEFDYLSHSTEVVLPKLAQGTYLVVAGEKEQLNKKTIFGNSLVQSTDLTFITRNESDKTIYQVLNRNTGKPVPKATVRLLSKKDRYQNQTIDKTFITNKNGEFSFSPDSYYSRVKAVVTFNNDVATFGDYYLRQNRVYNNNPRVQTRTFLFTDRSIYRPGQIIHFKTISIETFKNKSSIVANETIDVTLKDVNGQKIETLELKTNDFGSTSGKFVIPSNGLTGQFQIETSIDLNNNYNYISVEEYKRPKFETKFKPVKETYQLNSDVSITGFAKAYSGANITDAKVVYRVHRKVIYPRWCYWYYPYLNSQPQEITNGETTTNDKGEFTLTFKALPDDSVSKDKLPVFNYEVTADVTDLNGETRSSTTLVKVGYHSLLASINSNDVLDKNEPNQSISITTKNLNDEAVNANGTISIYKLNAPKNLIRKRPWKAPFYQTISKKEFDTKFPHDAYENEDNYINWTKGNEVFSKAFSTQNGSEEIKLSNLKRWKSGKYIIELTSRDKFNQIVTDKKYITLYSDKDKLPADNALVTVRTNKDSYQPGETAVISIASNSEDVTVMLSVEKNQKIVDYYYLHLDKSNTTIKVPVTNEDVGGFGIHYHFVNYNAYKGESLLINVPHPKTDLEIITKTFRDKLQPGADETWSFTIKGAQKDKVSAELLASMYDASLDQFKAHNWEFNPIIKPRYSFSSFTTAQHSFGNHYFRILNNRRDYIDYPTLQYDQLNWFGFYFRDIRQFGFNGISKNTVELEEAVMIRGRADSKSRKLAKPQANLAPKESYESEDDSGWTPQNSSDKFEQEKETQKGSLEQVQIRKNLQETAFFFPQLSTDENGDVSFNFTMPEALTRWKLQLLAHTKNLHSATKTLETVTQKELMVVPNAPRFLREKDEITFSAKISNLTDKVLSGVSQLLLTNAITGKSIDVELSNTNSQQNFTVDAEGNTQVSWNLKIPESIEAVQYQVIAKAGSFSDGEQNVLPVLSNRMLVTETLPMWVRSNQTKTFTLGKLKNNTSSSLKHHKLSLEVTSNPVWYAVQALPYLMEYPYDCAEQTFARYYANSVASFIANSNPKIQAVFNQWKSSKALLSNLEKNQELKSLIIQETPWLRDAQSESEQKKRIALLFDLNTMKNERQKAFNKLKNLQMENGGFPWFKGSRYPNVYITNYIASGFGHIDKLGINKFDSNTRQMLSKAVQFLDGEIAERYERLLKQAKRIQQKDGDKAYRSYLEKQHVGYFDIQYLYMRSFYDNLPLSGTTKKAVDYYQNQTAKYWKSFNLSGKGWIALTQFRNGNETVANKILKSLKENSITSEELGMYWKENVAGWYWYQAPIETQALLIEAFSEIEDDTKTIDELKIWLLKNKQVSRWKTTKATSEAVYALLLRGSDWLSSSELVTIKMDNEVIDPTKLENSKIEAGTGYFKTSWSGSEITSEKASVTLTKKDEGIAWGGLYWQYFEDLDKITSAKTPLQLSKKLFKKVNSDTGKKLIALSDSELEVGDLVTVRIELKVDRDMEFIHMKDMRASAFEPVDVLSQYKWQDGLGYYQSTKDAATNFFFERITKGVYVFEYDVRVNNKGNFSNGITTIQSMYAPEFSSHSEGVRVKVK</sequence>
<gene>
    <name evidence="6" type="ORF">T190607A01A_10166</name>
</gene>
<feature type="domain" description="Alpha-2-macroglobulin bait region" evidence="4">
    <location>
        <begin position="970"/>
        <end position="1110"/>
    </location>
</feature>
<dbReference type="RefSeq" id="WP_348709653.1">
    <property type="nucleotide sequence ID" value="NZ_CAXIXY010000003.1"/>
</dbReference>
<dbReference type="InterPro" id="IPR008930">
    <property type="entry name" value="Terpenoid_cyclase/PrenylTrfase"/>
</dbReference>
<reference evidence="6 7" key="1">
    <citation type="submission" date="2024-05" db="EMBL/GenBank/DDBJ databases">
        <authorList>
            <person name="Duchaud E."/>
        </authorList>
    </citation>
    <scope>NUCLEOTIDE SEQUENCE [LARGE SCALE GENOMIC DNA]</scope>
    <source>
        <strain evidence="6">Ena-SAMPLE-TAB-13-05-2024-13:56:06:370-140302</strain>
    </source>
</reference>
<evidence type="ECO:0000313" key="6">
    <source>
        <dbReference type="EMBL" id="CAL2075289.1"/>
    </source>
</evidence>
<dbReference type="InterPro" id="IPR001599">
    <property type="entry name" value="Macroglobln_a2"/>
</dbReference>
<feature type="compositionally biased region" description="Basic and acidic residues" evidence="2">
    <location>
        <begin position="1232"/>
        <end position="1241"/>
    </location>
</feature>
<dbReference type="Pfam" id="PF01835">
    <property type="entry name" value="MG2"/>
    <property type="match status" value="1"/>
</dbReference>